<sequence>MLRRADVAAIAIEQHDPAKAMHPEIAHDGIVSTEVGTAKPDHEPLRQALLERPVPAGQVLRL</sequence>
<dbReference type="EMBL" id="NHSF01000012">
    <property type="protein sequence ID" value="MBK5929325.1"/>
    <property type="molecule type" value="Genomic_DNA"/>
</dbReference>
<keyword evidence="2" id="KW-1185">Reference proteome</keyword>
<protein>
    <submittedName>
        <fullName evidence="1">Uncharacterized protein</fullName>
    </submittedName>
</protein>
<evidence type="ECO:0000313" key="1">
    <source>
        <dbReference type="EMBL" id="MBK5929325.1"/>
    </source>
</evidence>
<comment type="caution">
    <text evidence="1">The sequence shown here is derived from an EMBL/GenBank/DDBJ whole genome shotgun (WGS) entry which is preliminary data.</text>
</comment>
<reference evidence="1" key="1">
    <citation type="submission" date="2017-05" db="EMBL/GenBank/DDBJ databases">
        <authorList>
            <person name="Imhoff J.F."/>
            <person name="Rahn T."/>
            <person name="Kuenzel S."/>
            <person name="Neulinger S.C."/>
        </authorList>
    </citation>
    <scope>NUCLEOTIDE SEQUENCE</scope>
    <source>
        <strain evidence="1">DSM 4395</strain>
    </source>
</reference>
<proteinExistence type="predicted"/>
<dbReference type="Proteomes" id="UP001296967">
    <property type="component" value="Unassembled WGS sequence"/>
</dbReference>
<reference evidence="1" key="2">
    <citation type="journal article" date="2020" name="Microorganisms">
        <title>Osmotic Adaptation and Compatible Solute Biosynthesis of Phototrophic Bacteria as Revealed from Genome Analyses.</title>
        <authorList>
            <person name="Imhoff J.F."/>
            <person name="Rahn T."/>
            <person name="Kunzel S."/>
            <person name="Keller A."/>
            <person name="Neulinger S.C."/>
        </authorList>
    </citation>
    <scope>NUCLEOTIDE SEQUENCE</scope>
    <source>
        <strain evidence="1">DSM 4395</strain>
    </source>
</reference>
<name>A0AAJ0XF36_HALSE</name>
<dbReference type="AlphaFoldDB" id="A0AAJ0XF36"/>
<evidence type="ECO:0000313" key="2">
    <source>
        <dbReference type="Proteomes" id="UP001296967"/>
    </source>
</evidence>
<gene>
    <name evidence="1" type="ORF">CCR82_01930</name>
</gene>
<accession>A0AAJ0XF36</accession>
<organism evidence="1 2">
    <name type="scientific">Halochromatium salexigens</name>
    <name type="common">Chromatium salexigens</name>
    <dbReference type="NCBI Taxonomy" id="49447"/>
    <lineage>
        <taxon>Bacteria</taxon>
        <taxon>Pseudomonadati</taxon>
        <taxon>Pseudomonadota</taxon>
        <taxon>Gammaproteobacteria</taxon>
        <taxon>Chromatiales</taxon>
        <taxon>Chromatiaceae</taxon>
        <taxon>Halochromatium</taxon>
    </lineage>
</organism>